<dbReference type="PANTHER" id="PTHR33254:SF16">
    <property type="entry name" value="BLR3842 PROTEIN"/>
    <property type="match status" value="1"/>
</dbReference>
<dbReference type="InterPro" id="IPR036704">
    <property type="entry name" value="RraA/RraA-like_sf"/>
</dbReference>
<dbReference type="GO" id="GO:0008948">
    <property type="term" value="F:oxaloacetate decarboxylase activity"/>
    <property type="evidence" value="ECO:0007669"/>
    <property type="project" value="UniProtKB-EC"/>
</dbReference>
<dbReference type="InterPro" id="IPR005493">
    <property type="entry name" value="RraA/RraA-like"/>
</dbReference>
<dbReference type="AlphaFoldDB" id="A0A1Y2MYT4"/>
<comment type="catalytic activity">
    <reaction evidence="1">
        <text>4-hydroxy-4-methyl-2-oxoglutarate = 2 pyruvate</text>
        <dbReference type="Rhea" id="RHEA:22748"/>
        <dbReference type="ChEBI" id="CHEBI:15361"/>
        <dbReference type="ChEBI" id="CHEBI:58276"/>
        <dbReference type="EC" id="4.1.3.17"/>
    </reaction>
</comment>
<feature type="binding site" evidence="12">
    <location>
        <position position="107"/>
    </location>
    <ligand>
        <name>substrate</name>
    </ligand>
</feature>
<accession>A0A1Y2MYT4</accession>
<keyword evidence="12" id="KW-0479">Metal-binding</keyword>
<dbReference type="SUPFAM" id="SSF89562">
    <property type="entry name" value="RraA-like"/>
    <property type="match status" value="1"/>
</dbReference>
<evidence type="ECO:0000256" key="3">
    <source>
        <dbReference type="ARBA" id="ARBA00008621"/>
    </source>
</evidence>
<keyword evidence="12" id="KW-0460">Magnesium</keyword>
<dbReference type="CDD" id="cd16841">
    <property type="entry name" value="RraA_family"/>
    <property type="match status" value="1"/>
</dbReference>
<evidence type="ECO:0000256" key="2">
    <source>
        <dbReference type="ARBA" id="ARBA00001968"/>
    </source>
</evidence>
<dbReference type="NCBIfam" id="NF006731">
    <property type="entry name" value="PRK09262.1"/>
    <property type="match status" value="1"/>
</dbReference>
<feature type="binding site" evidence="12">
    <location>
        <position position="108"/>
    </location>
    <ligand>
        <name>Mg(2+)</name>
        <dbReference type="ChEBI" id="CHEBI:18420"/>
    </ligand>
</feature>
<dbReference type="PANTHER" id="PTHR33254">
    <property type="entry name" value="4-HYDROXY-4-METHYL-2-OXOGLUTARATE ALDOLASE 3-RELATED"/>
    <property type="match status" value="1"/>
</dbReference>
<evidence type="ECO:0000313" key="13">
    <source>
        <dbReference type="EMBL" id="OSY40376.1"/>
    </source>
</evidence>
<dbReference type="OrthoDB" id="943692at2"/>
<evidence type="ECO:0000256" key="5">
    <source>
        <dbReference type="ARBA" id="ARBA00012213"/>
    </source>
</evidence>
<dbReference type="RefSeq" id="WP_085913023.1">
    <property type="nucleotide sequence ID" value="NZ_AP018920.1"/>
</dbReference>
<keyword evidence="13" id="KW-0456">Lyase</keyword>
<evidence type="ECO:0000256" key="6">
    <source>
        <dbReference type="ARBA" id="ARBA00012947"/>
    </source>
</evidence>
<dbReference type="EC" id="4.1.1.112" evidence="6"/>
<evidence type="ECO:0000256" key="8">
    <source>
        <dbReference type="ARBA" id="ARBA00025046"/>
    </source>
</evidence>
<evidence type="ECO:0000256" key="4">
    <source>
        <dbReference type="ARBA" id="ARBA00011233"/>
    </source>
</evidence>
<evidence type="ECO:0000256" key="12">
    <source>
        <dbReference type="PIRSR" id="PIRSR605493-1"/>
    </source>
</evidence>
<proteinExistence type="inferred from homology"/>
<organism evidence="13 14">
    <name type="scientific">Pseudonocardia autotrophica</name>
    <name type="common">Amycolata autotrophica</name>
    <name type="synonym">Nocardia autotrophica</name>
    <dbReference type="NCBI Taxonomy" id="2074"/>
    <lineage>
        <taxon>Bacteria</taxon>
        <taxon>Bacillati</taxon>
        <taxon>Actinomycetota</taxon>
        <taxon>Actinomycetes</taxon>
        <taxon>Pseudonocardiales</taxon>
        <taxon>Pseudonocardiaceae</taxon>
        <taxon>Pseudonocardia</taxon>
    </lineage>
</organism>
<evidence type="ECO:0000256" key="10">
    <source>
        <dbReference type="ARBA" id="ARBA00032305"/>
    </source>
</evidence>
<gene>
    <name evidence="13" type="primary">proA_4</name>
    <name evidence="13" type="ORF">BG845_02780</name>
</gene>
<evidence type="ECO:0000256" key="11">
    <source>
        <dbReference type="ARBA" id="ARBA00047973"/>
    </source>
</evidence>
<comment type="subunit">
    <text evidence="4">Homotrimer.</text>
</comment>
<evidence type="ECO:0000256" key="7">
    <source>
        <dbReference type="ARBA" id="ARBA00016549"/>
    </source>
</evidence>
<keyword evidence="14" id="KW-1185">Reference proteome</keyword>
<name>A0A1Y2MYT4_PSEAH</name>
<evidence type="ECO:0000256" key="9">
    <source>
        <dbReference type="ARBA" id="ARBA00030169"/>
    </source>
</evidence>
<evidence type="ECO:0000313" key="14">
    <source>
        <dbReference type="Proteomes" id="UP000194360"/>
    </source>
</evidence>
<comment type="cofactor">
    <cofactor evidence="12">
        <name>Mg(2+)</name>
        <dbReference type="ChEBI" id="CHEBI:18420"/>
    </cofactor>
</comment>
<comment type="catalytic activity">
    <reaction evidence="11">
        <text>oxaloacetate + H(+) = pyruvate + CO2</text>
        <dbReference type="Rhea" id="RHEA:15641"/>
        <dbReference type="ChEBI" id="CHEBI:15361"/>
        <dbReference type="ChEBI" id="CHEBI:15378"/>
        <dbReference type="ChEBI" id="CHEBI:16452"/>
        <dbReference type="ChEBI" id="CHEBI:16526"/>
        <dbReference type="EC" id="4.1.1.112"/>
    </reaction>
</comment>
<sequence>MTGRPIPHAELIELGTATVSEASGEQIVLPPRMRPVWPGATVAGTAFPVRAVAGDNLPLHLAVELAGEGDVLVVDAAGAPHGYWGEVLAVAAACRGIRGLVIDGGVRDTARLEQLGFPVWSSTVALAGTVKRDSGGVGDPISLGGVRVARGDLVLADGDGVVVLPADRLPAVLDAARERVRTEAGYLERLRAGELTVDLLDLPRPTRKA</sequence>
<comment type="caution">
    <text evidence="13">The sequence shown here is derived from an EMBL/GenBank/DDBJ whole genome shotgun (WGS) entry which is preliminary data.</text>
</comment>
<dbReference type="Gene3D" id="3.50.30.40">
    <property type="entry name" value="Ribonuclease E inhibitor RraA/RraA-like"/>
    <property type="match status" value="1"/>
</dbReference>
<dbReference type="Pfam" id="PF03737">
    <property type="entry name" value="RraA-like"/>
    <property type="match status" value="1"/>
</dbReference>
<reference evidence="13 14" key="1">
    <citation type="submission" date="2016-09" db="EMBL/GenBank/DDBJ databases">
        <title>Pseudonocardia autotrophica DSM535, a candidate organism with high potential of specific P450 cytochromes.</title>
        <authorList>
            <person name="Grumaz C."/>
            <person name="Vainshtein Y."/>
            <person name="Kirstahler P."/>
            <person name="Sohn K."/>
        </authorList>
    </citation>
    <scope>NUCLEOTIDE SEQUENCE [LARGE SCALE GENOMIC DNA]</scope>
    <source>
        <strain evidence="13 14">DSM 535</strain>
    </source>
</reference>
<dbReference type="GO" id="GO:0046872">
    <property type="term" value="F:metal ion binding"/>
    <property type="evidence" value="ECO:0007669"/>
    <property type="project" value="UniProtKB-KW"/>
</dbReference>
<dbReference type="Proteomes" id="UP000194360">
    <property type="component" value="Unassembled WGS sequence"/>
</dbReference>
<comment type="function">
    <text evidence="8">Catalyzes the aldol cleavage of 4-hydroxy-4-methyl-2-oxoglutarate (HMG) into 2 molecules of pyruvate. Also contains a secondary oxaloacetate (OAA) decarboxylase activity due to the common pyruvate enolate transition state formed following C-C bond cleavage in the retro-aldol and decarboxylation reactions.</text>
</comment>
<dbReference type="STRING" id="2074.BG845_02780"/>
<comment type="cofactor">
    <cofactor evidence="2">
        <name>a divalent metal cation</name>
        <dbReference type="ChEBI" id="CHEBI:60240"/>
    </cofactor>
</comment>
<dbReference type="GO" id="GO:0047443">
    <property type="term" value="F:4-hydroxy-4-methyl-2-oxoglutarate aldolase activity"/>
    <property type="evidence" value="ECO:0007669"/>
    <property type="project" value="UniProtKB-EC"/>
</dbReference>
<protein>
    <recommendedName>
        <fullName evidence="7">Putative 4-hydroxy-4-methyl-2-oxoglutarate aldolase</fullName>
        <ecNumber evidence="6">4.1.1.112</ecNumber>
        <ecNumber evidence="5">4.1.3.17</ecNumber>
    </recommendedName>
    <alternativeName>
        <fullName evidence="10">Oxaloacetate decarboxylase</fullName>
    </alternativeName>
    <alternativeName>
        <fullName evidence="9">RraA-like protein</fullName>
    </alternativeName>
</protein>
<comment type="similarity">
    <text evidence="3">Belongs to the class II aldolase/RraA-like family.</text>
</comment>
<evidence type="ECO:0000256" key="1">
    <source>
        <dbReference type="ARBA" id="ARBA00001342"/>
    </source>
</evidence>
<dbReference type="EC" id="4.1.3.17" evidence="5"/>
<dbReference type="EMBL" id="MIGB01000013">
    <property type="protein sequence ID" value="OSY40376.1"/>
    <property type="molecule type" value="Genomic_DNA"/>
</dbReference>
<feature type="binding site" evidence="12">
    <location>
        <begin position="85"/>
        <end position="88"/>
    </location>
    <ligand>
        <name>substrate</name>
    </ligand>
</feature>